<organism evidence="2">
    <name type="scientific">Anguilla anguilla</name>
    <name type="common">European freshwater eel</name>
    <name type="synonym">Muraena anguilla</name>
    <dbReference type="NCBI Taxonomy" id="7936"/>
    <lineage>
        <taxon>Eukaryota</taxon>
        <taxon>Metazoa</taxon>
        <taxon>Chordata</taxon>
        <taxon>Craniata</taxon>
        <taxon>Vertebrata</taxon>
        <taxon>Euteleostomi</taxon>
        <taxon>Actinopterygii</taxon>
        <taxon>Neopterygii</taxon>
        <taxon>Teleostei</taxon>
        <taxon>Anguilliformes</taxon>
        <taxon>Anguillidae</taxon>
        <taxon>Anguilla</taxon>
    </lineage>
</organism>
<reference evidence="2" key="2">
    <citation type="journal article" date="2015" name="Fish Shellfish Immunol.">
        <title>Early steps in the European eel (Anguilla anguilla)-Vibrio vulnificus interaction in the gills: Role of the RtxA13 toxin.</title>
        <authorList>
            <person name="Callol A."/>
            <person name="Pajuelo D."/>
            <person name="Ebbesson L."/>
            <person name="Teles M."/>
            <person name="MacKenzie S."/>
            <person name="Amaro C."/>
        </authorList>
    </citation>
    <scope>NUCLEOTIDE SEQUENCE</scope>
</reference>
<feature type="chain" id="PRO_5002430874" description="Secreted protein" evidence="1">
    <location>
        <begin position="21"/>
        <end position="77"/>
    </location>
</feature>
<dbReference type="EMBL" id="GBXM01097707">
    <property type="protein sequence ID" value="JAH10870.1"/>
    <property type="molecule type" value="Transcribed_RNA"/>
</dbReference>
<evidence type="ECO:0008006" key="3">
    <source>
        <dbReference type="Google" id="ProtNLM"/>
    </source>
</evidence>
<reference evidence="2" key="1">
    <citation type="submission" date="2014-11" db="EMBL/GenBank/DDBJ databases">
        <authorList>
            <person name="Amaro Gonzalez C."/>
        </authorList>
    </citation>
    <scope>NUCLEOTIDE SEQUENCE</scope>
</reference>
<proteinExistence type="predicted"/>
<name>A0A0E9Q3G3_ANGAN</name>
<sequence>MLQIIMLAVLTSLYFTVRLPEPIRSTSKRPFGLDDVLLLIESSLQTITLPLTSSPQFTCCLVIDNFANVAISCTYLV</sequence>
<protein>
    <recommendedName>
        <fullName evidence="3">Secreted protein</fullName>
    </recommendedName>
</protein>
<keyword evidence="1" id="KW-0732">Signal</keyword>
<accession>A0A0E9Q3G3</accession>
<evidence type="ECO:0000256" key="1">
    <source>
        <dbReference type="SAM" id="SignalP"/>
    </source>
</evidence>
<dbReference type="AlphaFoldDB" id="A0A0E9Q3G3"/>
<feature type="signal peptide" evidence="1">
    <location>
        <begin position="1"/>
        <end position="20"/>
    </location>
</feature>
<evidence type="ECO:0000313" key="2">
    <source>
        <dbReference type="EMBL" id="JAH10870.1"/>
    </source>
</evidence>